<dbReference type="SUPFAM" id="SSF47781">
    <property type="entry name" value="RuvA domain 2-like"/>
    <property type="match status" value="1"/>
</dbReference>
<dbReference type="SUPFAM" id="SSF46785">
    <property type="entry name" value="Winged helix' DNA-binding domain"/>
    <property type="match status" value="1"/>
</dbReference>
<dbReference type="Gene3D" id="1.10.10.10">
    <property type="entry name" value="Winged helix-like DNA-binding domain superfamily/Winged helix DNA-binding domain"/>
    <property type="match status" value="1"/>
</dbReference>
<evidence type="ECO:0000259" key="4">
    <source>
        <dbReference type="Pfam" id="PF02481"/>
    </source>
</evidence>
<evidence type="ECO:0000313" key="7">
    <source>
        <dbReference type="EMBL" id="RPD38889.1"/>
    </source>
</evidence>
<dbReference type="AlphaFoldDB" id="A0A3N4MGX2"/>
<dbReference type="InterPro" id="IPR057666">
    <property type="entry name" value="DrpA_SLOG"/>
</dbReference>
<dbReference type="OrthoDB" id="9785707at2"/>
<gene>
    <name evidence="7" type="primary">dprA</name>
    <name evidence="7" type="ORF">EG028_22330</name>
</gene>
<dbReference type="InterPro" id="IPR010994">
    <property type="entry name" value="RuvA_2-like"/>
</dbReference>
<dbReference type="Pfam" id="PF12826">
    <property type="entry name" value="HHH_2"/>
    <property type="match status" value="1"/>
</dbReference>
<reference evidence="8" key="1">
    <citation type="submission" date="2018-11" db="EMBL/GenBank/DDBJ databases">
        <title>Chitinophaga lutea sp.nov., isolate from arsenic contaminated soil.</title>
        <authorList>
            <person name="Zong Y."/>
        </authorList>
    </citation>
    <scope>NUCLEOTIDE SEQUENCE [LARGE SCALE GENOMIC DNA]</scope>
    <source>
        <strain evidence="8">YLT18</strain>
    </source>
</reference>
<dbReference type="InterPro" id="IPR036388">
    <property type="entry name" value="WH-like_DNA-bd_sf"/>
</dbReference>
<evidence type="ECO:0000259" key="6">
    <source>
        <dbReference type="Pfam" id="PF17782"/>
    </source>
</evidence>
<dbReference type="InterPro" id="IPR041614">
    <property type="entry name" value="DprA_WH"/>
</dbReference>
<name>A0A3N4MGX2_9BACT</name>
<dbReference type="GO" id="GO:0006281">
    <property type="term" value="P:DNA repair"/>
    <property type="evidence" value="ECO:0007669"/>
    <property type="project" value="UniProtKB-KW"/>
</dbReference>
<keyword evidence="8" id="KW-1185">Reference proteome</keyword>
<keyword evidence="2" id="KW-0227">DNA damage</keyword>
<dbReference type="PANTHER" id="PTHR43022">
    <property type="entry name" value="PROTEIN SMF"/>
    <property type="match status" value="1"/>
</dbReference>
<evidence type="ECO:0000259" key="5">
    <source>
        <dbReference type="Pfam" id="PF12826"/>
    </source>
</evidence>
<evidence type="ECO:0000256" key="2">
    <source>
        <dbReference type="ARBA" id="ARBA00022763"/>
    </source>
</evidence>
<dbReference type="Proteomes" id="UP000279089">
    <property type="component" value="Unassembled WGS sequence"/>
</dbReference>
<dbReference type="RefSeq" id="WP_120518561.1">
    <property type="nucleotide sequence ID" value="NZ_QXZY01000013.1"/>
</dbReference>
<protein>
    <submittedName>
        <fullName evidence="7">DNA-protecting protein DprA</fullName>
    </submittedName>
</protein>
<evidence type="ECO:0000256" key="1">
    <source>
        <dbReference type="ARBA" id="ARBA00006525"/>
    </source>
</evidence>
<accession>A0A3N4MGX2</accession>
<dbReference type="Pfam" id="PF17782">
    <property type="entry name" value="WHD_DprA"/>
    <property type="match status" value="1"/>
</dbReference>
<feature type="domain" description="DprA winged helix" evidence="6">
    <location>
        <begin position="310"/>
        <end position="361"/>
    </location>
</feature>
<organism evidence="7 8">
    <name type="scientific">Chitinophaga barathri</name>
    <dbReference type="NCBI Taxonomy" id="1647451"/>
    <lineage>
        <taxon>Bacteria</taxon>
        <taxon>Pseudomonadati</taxon>
        <taxon>Bacteroidota</taxon>
        <taxon>Chitinophagia</taxon>
        <taxon>Chitinophagales</taxon>
        <taxon>Chitinophagaceae</taxon>
        <taxon>Chitinophaga</taxon>
    </lineage>
</organism>
<dbReference type="SUPFAM" id="SSF102405">
    <property type="entry name" value="MCP/YpsA-like"/>
    <property type="match status" value="1"/>
</dbReference>
<proteinExistence type="inferred from homology"/>
<feature type="domain" description="Smf/DprA SLOG" evidence="4">
    <location>
        <begin position="81"/>
        <end position="289"/>
    </location>
</feature>
<dbReference type="InterPro" id="IPR003488">
    <property type="entry name" value="DprA"/>
</dbReference>
<comment type="similarity">
    <text evidence="1">Belongs to the DprA/Smf family.</text>
</comment>
<comment type="caution">
    <text evidence="7">The sequence shown here is derived from an EMBL/GenBank/DDBJ whole genome shotgun (WGS) entry which is preliminary data.</text>
</comment>
<dbReference type="NCBIfam" id="TIGR00732">
    <property type="entry name" value="dprA"/>
    <property type="match status" value="1"/>
</dbReference>
<dbReference type="PANTHER" id="PTHR43022:SF1">
    <property type="entry name" value="PROTEIN SMF"/>
    <property type="match status" value="1"/>
</dbReference>
<sequence>MREELHYRIALTFLPLVGDVAAKKLLEVFGSASAIFQARRRELESIPGIGEVKAAAIKNFRDFYRVEAEARFLQRHHIRPVFYTDDDYPKRLQHCYDSPVLLYYKGKGDLQPEKVLGIVGTRRPTVYGSGLCRDFVKALAPHGITIVSGMAYGIDITAHQAALEHGLPTIGVLAHGLNRLYPASHARIAGQMLETGGLLSDFSSGAELNRQNFPRRNRIVAGLCDAILVVESGSSGGSLITADIACGYNRDVLAIPGRIGDESSAGCLDLVKQNKAALVTSPEDVLRMLDWRPAAPTPRPAVQSSLFLSLKPKQQDILHILSGHSQVNIDELQYQSGIPRSSMTEELMQLEMLGLVRSMPGHTYQLIST</sequence>
<evidence type="ECO:0000313" key="8">
    <source>
        <dbReference type="Proteomes" id="UP000279089"/>
    </source>
</evidence>
<keyword evidence="3" id="KW-0234">DNA repair</keyword>
<dbReference type="GO" id="GO:0009294">
    <property type="term" value="P:DNA-mediated transformation"/>
    <property type="evidence" value="ECO:0007669"/>
    <property type="project" value="InterPro"/>
</dbReference>
<dbReference type="EMBL" id="RMBX01000013">
    <property type="protein sequence ID" value="RPD38889.1"/>
    <property type="molecule type" value="Genomic_DNA"/>
</dbReference>
<dbReference type="InterPro" id="IPR036390">
    <property type="entry name" value="WH_DNA-bd_sf"/>
</dbReference>
<evidence type="ECO:0000256" key="3">
    <source>
        <dbReference type="ARBA" id="ARBA00023204"/>
    </source>
</evidence>
<dbReference type="Pfam" id="PF02481">
    <property type="entry name" value="DNA_processg_A"/>
    <property type="match status" value="1"/>
</dbReference>
<dbReference type="InterPro" id="IPR041663">
    <property type="entry name" value="DisA/LigA_HHH"/>
</dbReference>
<feature type="domain" description="DisA/LigA helix-hairpin-helix motif" evidence="5">
    <location>
        <begin position="14"/>
        <end position="60"/>
    </location>
</feature>
<dbReference type="Gene3D" id="3.40.50.450">
    <property type="match status" value="1"/>
</dbReference>